<dbReference type="AlphaFoldDB" id="A0A9W8B9T5"/>
<dbReference type="PANTHER" id="PTHR12874:SF23">
    <property type="entry name" value="F-BOX PROTEIN GID2"/>
    <property type="match status" value="1"/>
</dbReference>
<dbReference type="InterPro" id="IPR036047">
    <property type="entry name" value="F-box-like_dom_sf"/>
</dbReference>
<dbReference type="InterPro" id="IPR003903">
    <property type="entry name" value="UIM_dom"/>
</dbReference>
<proteinExistence type="predicted"/>
<dbReference type="InterPro" id="IPR001810">
    <property type="entry name" value="F-box_dom"/>
</dbReference>
<feature type="compositionally biased region" description="Low complexity" evidence="1">
    <location>
        <begin position="728"/>
        <end position="737"/>
    </location>
</feature>
<feature type="compositionally biased region" description="Polar residues" evidence="1">
    <location>
        <begin position="711"/>
        <end position="727"/>
    </location>
</feature>
<feature type="domain" description="F-box" evidence="2">
    <location>
        <begin position="28"/>
        <end position="74"/>
    </location>
</feature>
<sequence>MIRSDVCNTLSTDPNQDSLLPIYTMPLPGPIMHLPDEVLVYCFTYLDPHDLTKLQLVCRKWFRLVNDEQSWKAAFLKHFGSQIPTQRLAAQSWRLEYIRRLALLRRWSSHRQRKITFEPKIGPLDTAFIELADQRMLVGSLAQGLVLRCDPLTGTVNRRTPYYAHPDDFPSSVSTMAFRPGAVAFGFLDGAVGITGIQKKDRQVTRRLLPLAHEEPVTHLVWPGVRTDVLMSAAVAESCAKLWDVRARACRRVLPVPSDQIITFIATQPNRAALVATHTGQLYVWSLKSTPLIVNQAAATLPTLPKVDPLTMDRNRNPPDQIINTGPAGIVQVFVDWGSEMALVWVSQAPWLKVYSLATGHLLANLQDSGRSTTDPLALPPVTCVSCQPVAWPANSAPSPSGLVFATGHLDGTVRTWSTQSLWPFPRRASSDFPPRLHPLRQLTTGGYPVTHVYMDAYKIITTGFDGTIVAWDCLTTDYLKTYSARIPGHQRRRQQLHRGVADPRLRQPPLANTADDNGPDPTVLDGHRRAMSSILVTIWDCHAPGRLWSTHQRYQLESPTLPVVPWEVDALLYQAPIVSLLDVQPDFLAAVVDTCVQTWNLSPQTLYSQRHRPKGRPATVTRGAPRTEMEQLVQDELADYHQERQVEQEQHQVIQRLRAQHSINGMSDDELMKYAMFLSMEQLDTATAPTTDSTRPSESDASETDLTWVPVTTDTNTNHRLQSLSTAPESSNAAANRPPPPSASDESAYDANQYAVDGLSEQEMLEYVLMLSRQDQ</sequence>
<evidence type="ECO:0000259" key="2">
    <source>
        <dbReference type="PROSITE" id="PS50181"/>
    </source>
</evidence>
<keyword evidence="4" id="KW-1185">Reference proteome</keyword>
<dbReference type="Gene3D" id="1.20.1280.50">
    <property type="match status" value="1"/>
</dbReference>
<dbReference type="PROSITE" id="PS50330">
    <property type="entry name" value="UIM"/>
    <property type="match status" value="1"/>
</dbReference>
<feature type="region of interest" description="Disordered" evidence="1">
    <location>
        <begin position="491"/>
        <end position="527"/>
    </location>
</feature>
<dbReference type="PROSITE" id="PS50181">
    <property type="entry name" value="FBOX"/>
    <property type="match status" value="1"/>
</dbReference>
<dbReference type="InterPro" id="IPR036322">
    <property type="entry name" value="WD40_repeat_dom_sf"/>
</dbReference>
<feature type="region of interest" description="Disordered" evidence="1">
    <location>
        <begin position="687"/>
        <end position="753"/>
    </location>
</feature>
<dbReference type="InterPro" id="IPR015943">
    <property type="entry name" value="WD40/YVTN_repeat-like_dom_sf"/>
</dbReference>
<evidence type="ECO:0000313" key="4">
    <source>
        <dbReference type="Proteomes" id="UP001151582"/>
    </source>
</evidence>
<comment type="caution">
    <text evidence="3">The sequence shown here is derived from an EMBL/GenBank/DDBJ whole genome shotgun (WGS) entry which is preliminary data.</text>
</comment>
<dbReference type="CDD" id="cd09917">
    <property type="entry name" value="F-box_SF"/>
    <property type="match status" value="1"/>
</dbReference>
<name>A0A9W8B9T5_9FUNG</name>
<dbReference type="OrthoDB" id="2095648at2759"/>
<dbReference type="Gene3D" id="2.130.10.10">
    <property type="entry name" value="YVTN repeat-like/Quinoprotein amine dehydrogenase"/>
    <property type="match status" value="2"/>
</dbReference>
<dbReference type="EMBL" id="JANBQB010000023">
    <property type="protein sequence ID" value="KAJ1984306.1"/>
    <property type="molecule type" value="Genomic_DNA"/>
</dbReference>
<dbReference type="SMART" id="SM00320">
    <property type="entry name" value="WD40"/>
    <property type="match status" value="4"/>
</dbReference>
<dbReference type="GO" id="GO:0031146">
    <property type="term" value="P:SCF-dependent proteasomal ubiquitin-dependent protein catabolic process"/>
    <property type="evidence" value="ECO:0007669"/>
    <property type="project" value="TreeGrafter"/>
</dbReference>
<gene>
    <name evidence="3" type="ORF">H4R34_000730</name>
</gene>
<dbReference type="Proteomes" id="UP001151582">
    <property type="component" value="Unassembled WGS sequence"/>
</dbReference>
<dbReference type="GO" id="GO:0019005">
    <property type="term" value="C:SCF ubiquitin ligase complex"/>
    <property type="evidence" value="ECO:0007669"/>
    <property type="project" value="TreeGrafter"/>
</dbReference>
<dbReference type="GO" id="GO:0005737">
    <property type="term" value="C:cytoplasm"/>
    <property type="evidence" value="ECO:0007669"/>
    <property type="project" value="TreeGrafter"/>
</dbReference>
<evidence type="ECO:0000256" key="1">
    <source>
        <dbReference type="SAM" id="MobiDB-lite"/>
    </source>
</evidence>
<organism evidence="3 4">
    <name type="scientific">Dimargaris verticillata</name>
    <dbReference type="NCBI Taxonomy" id="2761393"/>
    <lineage>
        <taxon>Eukaryota</taxon>
        <taxon>Fungi</taxon>
        <taxon>Fungi incertae sedis</taxon>
        <taxon>Zoopagomycota</taxon>
        <taxon>Kickxellomycotina</taxon>
        <taxon>Dimargaritomycetes</taxon>
        <taxon>Dimargaritales</taxon>
        <taxon>Dimargaritaceae</taxon>
        <taxon>Dimargaris</taxon>
    </lineage>
</organism>
<feature type="compositionally biased region" description="Polar residues" evidence="1">
    <location>
        <begin position="687"/>
        <end position="697"/>
    </location>
</feature>
<dbReference type="InterPro" id="IPR001680">
    <property type="entry name" value="WD40_rpt"/>
</dbReference>
<dbReference type="PANTHER" id="PTHR12874">
    <property type="entry name" value="F-BOX ONLY PROTEIN 48-RELATED"/>
    <property type="match status" value="1"/>
</dbReference>
<accession>A0A9W8B9T5</accession>
<dbReference type="SUPFAM" id="SSF81383">
    <property type="entry name" value="F-box domain"/>
    <property type="match status" value="1"/>
</dbReference>
<dbReference type="SUPFAM" id="SSF50978">
    <property type="entry name" value="WD40 repeat-like"/>
    <property type="match status" value="1"/>
</dbReference>
<protein>
    <recommendedName>
        <fullName evidence="2">F-box domain-containing protein</fullName>
    </recommendedName>
</protein>
<evidence type="ECO:0000313" key="3">
    <source>
        <dbReference type="EMBL" id="KAJ1984306.1"/>
    </source>
</evidence>
<reference evidence="3" key="1">
    <citation type="submission" date="2022-07" db="EMBL/GenBank/DDBJ databases">
        <title>Phylogenomic reconstructions and comparative analyses of Kickxellomycotina fungi.</title>
        <authorList>
            <person name="Reynolds N.K."/>
            <person name="Stajich J.E."/>
            <person name="Barry K."/>
            <person name="Grigoriev I.V."/>
            <person name="Crous P."/>
            <person name="Smith M.E."/>
        </authorList>
    </citation>
    <scope>NUCLEOTIDE SEQUENCE</scope>
    <source>
        <strain evidence="3">RSA 567</strain>
    </source>
</reference>
<dbReference type="Pfam" id="PF12937">
    <property type="entry name" value="F-box-like"/>
    <property type="match status" value="1"/>
</dbReference>
<dbReference type="SMART" id="SM00256">
    <property type="entry name" value="FBOX"/>
    <property type="match status" value="1"/>
</dbReference>